<organism evidence="6 7">
    <name type="scientific">Sinomonas terrae</name>
    <dbReference type="NCBI Taxonomy" id="2908838"/>
    <lineage>
        <taxon>Bacteria</taxon>
        <taxon>Bacillati</taxon>
        <taxon>Actinomycetota</taxon>
        <taxon>Actinomycetes</taxon>
        <taxon>Micrococcales</taxon>
        <taxon>Micrococcaceae</taxon>
        <taxon>Sinomonas</taxon>
    </lineage>
</organism>
<dbReference type="PANTHER" id="PTHR30136">
    <property type="entry name" value="HELIX-TURN-HELIX TRANSCRIPTIONAL REGULATOR, ICLR FAMILY"/>
    <property type="match status" value="1"/>
</dbReference>
<dbReference type="PROSITE" id="PS51078">
    <property type="entry name" value="ICLR_ED"/>
    <property type="match status" value="1"/>
</dbReference>
<accession>A0ABS9U5Z1</accession>
<dbReference type="SUPFAM" id="SSF46785">
    <property type="entry name" value="Winged helix' DNA-binding domain"/>
    <property type="match status" value="1"/>
</dbReference>
<proteinExistence type="predicted"/>
<keyword evidence="1" id="KW-0805">Transcription regulation</keyword>
<keyword evidence="7" id="KW-1185">Reference proteome</keyword>
<dbReference type="SMART" id="SM00346">
    <property type="entry name" value="HTH_ICLR"/>
    <property type="match status" value="1"/>
</dbReference>
<dbReference type="RefSeq" id="WP_241056025.1">
    <property type="nucleotide sequence ID" value="NZ_JAKZBV010000001.1"/>
</dbReference>
<keyword evidence="3" id="KW-0804">Transcription</keyword>
<dbReference type="InterPro" id="IPR014757">
    <property type="entry name" value="Tscrpt_reg_IclR_C"/>
</dbReference>
<dbReference type="InterPro" id="IPR050707">
    <property type="entry name" value="HTH_MetabolicPath_Reg"/>
</dbReference>
<feature type="domain" description="IclR-ED" evidence="5">
    <location>
        <begin position="73"/>
        <end position="259"/>
    </location>
</feature>
<gene>
    <name evidence="6" type="ORF">L0M17_19475</name>
</gene>
<dbReference type="Gene3D" id="3.30.450.40">
    <property type="match status" value="1"/>
</dbReference>
<dbReference type="PANTHER" id="PTHR30136:SF24">
    <property type="entry name" value="HTH-TYPE TRANSCRIPTIONAL REPRESSOR ALLR"/>
    <property type="match status" value="1"/>
</dbReference>
<keyword evidence="2" id="KW-0238">DNA-binding</keyword>
<dbReference type="Pfam" id="PF01614">
    <property type="entry name" value="IclR_C"/>
    <property type="match status" value="1"/>
</dbReference>
<dbReference type="InterPro" id="IPR029016">
    <property type="entry name" value="GAF-like_dom_sf"/>
</dbReference>
<evidence type="ECO:0000256" key="2">
    <source>
        <dbReference type="ARBA" id="ARBA00023125"/>
    </source>
</evidence>
<protein>
    <submittedName>
        <fullName evidence="6">IclR family transcriptional regulator</fullName>
    </submittedName>
</protein>
<name>A0ABS9U5Z1_9MICC</name>
<dbReference type="InterPro" id="IPR036390">
    <property type="entry name" value="WH_DNA-bd_sf"/>
</dbReference>
<evidence type="ECO:0000259" key="5">
    <source>
        <dbReference type="PROSITE" id="PS51078"/>
    </source>
</evidence>
<feature type="domain" description="HTH iclR-type" evidence="4">
    <location>
        <begin position="11"/>
        <end position="72"/>
    </location>
</feature>
<sequence length="259" mass="28263">MTVTDEEEARVVGSDRVLAVLIELAEHPTGVALDELSQRLKSSKSTVHRALTSLRRARLAAQVSRGVYVLGDEFFRLAFQNYEARPEGMLIRPILERLAERYGETVHYAVLEGPEVVYRAKVDSPRGAVRLTSSVGGRNPAYRTAVGKLLLSHQISSESELRALYGGGPLERRTPNTIGSIPELWAELVQTRERGYAIDDQENEAGVNCVAVPAAFEAGFATAGAISISALAFRTPLDLLVREVPNIIDMITHGTSPDL</sequence>
<dbReference type="InterPro" id="IPR005471">
    <property type="entry name" value="Tscrpt_reg_IclR_N"/>
</dbReference>
<dbReference type="SUPFAM" id="SSF55781">
    <property type="entry name" value="GAF domain-like"/>
    <property type="match status" value="1"/>
</dbReference>
<dbReference type="Proteomes" id="UP001202922">
    <property type="component" value="Unassembled WGS sequence"/>
</dbReference>
<dbReference type="Gene3D" id="1.10.10.10">
    <property type="entry name" value="Winged helix-like DNA-binding domain superfamily/Winged helix DNA-binding domain"/>
    <property type="match status" value="1"/>
</dbReference>
<evidence type="ECO:0000313" key="6">
    <source>
        <dbReference type="EMBL" id="MCH6472116.1"/>
    </source>
</evidence>
<evidence type="ECO:0000256" key="3">
    <source>
        <dbReference type="ARBA" id="ARBA00023163"/>
    </source>
</evidence>
<evidence type="ECO:0000313" key="7">
    <source>
        <dbReference type="Proteomes" id="UP001202922"/>
    </source>
</evidence>
<comment type="caution">
    <text evidence="6">The sequence shown here is derived from an EMBL/GenBank/DDBJ whole genome shotgun (WGS) entry which is preliminary data.</text>
</comment>
<evidence type="ECO:0000259" key="4">
    <source>
        <dbReference type="PROSITE" id="PS51077"/>
    </source>
</evidence>
<dbReference type="Pfam" id="PF09339">
    <property type="entry name" value="HTH_IclR"/>
    <property type="match status" value="1"/>
</dbReference>
<evidence type="ECO:0000256" key="1">
    <source>
        <dbReference type="ARBA" id="ARBA00023015"/>
    </source>
</evidence>
<dbReference type="PROSITE" id="PS51077">
    <property type="entry name" value="HTH_ICLR"/>
    <property type="match status" value="1"/>
</dbReference>
<dbReference type="InterPro" id="IPR036388">
    <property type="entry name" value="WH-like_DNA-bd_sf"/>
</dbReference>
<dbReference type="EMBL" id="JAKZBV010000001">
    <property type="protein sequence ID" value="MCH6472116.1"/>
    <property type="molecule type" value="Genomic_DNA"/>
</dbReference>
<reference evidence="6 7" key="1">
    <citation type="submission" date="2022-03" db="EMBL/GenBank/DDBJ databases">
        <title>Sinomonas sp. isolated from a soil.</title>
        <authorList>
            <person name="Han J."/>
            <person name="Kim D.-U."/>
        </authorList>
    </citation>
    <scope>NUCLEOTIDE SEQUENCE [LARGE SCALE GENOMIC DNA]</scope>
    <source>
        <strain evidence="6 7">5-5</strain>
    </source>
</reference>